<dbReference type="EMBL" id="LC066396">
    <property type="protein sequence ID" value="BAT30971.1"/>
    <property type="molecule type" value="Genomic_DNA"/>
</dbReference>
<feature type="compositionally biased region" description="Acidic residues" evidence="1">
    <location>
        <begin position="66"/>
        <end position="87"/>
    </location>
</feature>
<sequence length="490" mass="53017">MRPDRFLLLVAMTFLTTPGVHAQEAISILRGSLADRLAQSAGDNGPDLGNAGDPEETLPTGSASLTEDDIEDRTTSADEEGVDDSSNEEAASAVASRQVGDDAGETRESTRDDLETSESEFSIRSGYDTNYDELVDPEASPFVEINGAFEVEQTVGGTDIFASADLTFLELPDLDVEERFFGETALAVRREIFDGIFLDGAISAALDADDTAISLETASAVGVQVVRDEVAAGLRFSFASDDVITDRVGETSFEDRYEDYRRYSVESTILARPLARVSPILSVQASRVAFPIGIYPSLLEGEDVGEVDDIGGHDGEDETLVPIDRDAHDASIAPGFRLRPWQGLTINLAGRANMRSFDAPYVPTLYTVFPDIQVLFELAEDFELDVSVTRIIDEPEDFGSYAQDVKTYAAAVAYKPSLGLGGTIEGGFSEIDEYGVRSESTETFIGADLSYRWSESLAGRVDVSANWTNDKSSDEDTKTVQFGGALVFKF</sequence>
<accession>A0A0P0ZAZ1</accession>
<name>A0A0P0ZAZ1_9HYPH</name>
<proteinExistence type="predicted"/>
<evidence type="ECO:0000256" key="1">
    <source>
        <dbReference type="SAM" id="MobiDB-lite"/>
    </source>
</evidence>
<feature type="compositionally biased region" description="Basic and acidic residues" evidence="1">
    <location>
        <begin position="104"/>
        <end position="114"/>
    </location>
</feature>
<protein>
    <submittedName>
        <fullName evidence="3">Uncharacterized protein</fullName>
    </submittedName>
</protein>
<feature type="signal peptide" evidence="2">
    <location>
        <begin position="1"/>
        <end position="22"/>
    </location>
</feature>
<keyword evidence="2" id="KW-0732">Signal</keyword>
<evidence type="ECO:0000256" key="2">
    <source>
        <dbReference type="SAM" id="SignalP"/>
    </source>
</evidence>
<dbReference type="RefSeq" id="WP_040489173.1">
    <property type="nucleotide sequence ID" value="NZ_BBWO01000027.1"/>
</dbReference>
<feature type="chain" id="PRO_5006058307" evidence="2">
    <location>
        <begin position="23"/>
        <end position="490"/>
    </location>
</feature>
<evidence type="ECO:0000313" key="3">
    <source>
        <dbReference type="EMBL" id="BAT30971.1"/>
    </source>
</evidence>
<reference evidence="3" key="1">
    <citation type="journal article" date="2015" name="Proc. Natl. Acad. Sci. U.S.A.">
        <title>Bacterial clade with the ribosomal RNA operon on a small plasmid rather than the chromosome.</title>
        <authorList>
            <person name="Anda M."/>
            <person name="Ohtsubo Y."/>
            <person name="Okubo T."/>
            <person name="Sugawara M."/>
            <person name="Nagata Y."/>
            <person name="Tsuda M."/>
            <person name="Minamisawa K."/>
            <person name="Mitsui H."/>
        </authorList>
    </citation>
    <scope>NUCLEOTIDE SEQUENCE</scope>
    <source>
        <strain evidence="3">DSM 15513</strain>
    </source>
</reference>
<feature type="region of interest" description="Disordered" evidence="1">
    <location>
        <begin position="39"/>
        <end position="130"/>
    </location>
</feature>
<organism evidence="3">
    <name type="scientific">Fulvimarina pelagi</name>
    <dbReference type="NCBI Taxonomy" id="217511"/>
    <lineage>
        <taxon>Bacteria</taxon>
        <taxon>Pseudomonadati</taxon>
        <taxon>Pseudomonadota</taxon>
        <taxon>Alphaproteobacteria</taxon>
        <taxon>Hyphomicrobiales</taxon>
        <taxon>Aurantimonadaceae</taxon>
        <taxon>Fulvimarina</taxon>
    </lineage>
</organism>
<dbReference type="AlphaFoldDB" id="A0A0P0ZAZ1"/>